<dbReference type="SUPFAM" id="SSF54980">
    <property type="entry name" value="EF-G C-terminal domain-like"/>
    <property type="match status" value="2"/>
</dbReference>
<dbReference type="InterPro" id="IPR035647">
    <property type="entry name" value="EFG_III/V"/>
</dbReference>
<dbReference type="FunFam" id="3.30.70.240:FF:000001">
    <property type="entry name" value="Elongation factor G"/>
    <property type="match status" value="1"/>
</dbReference>
<feature type="domain" description="Translation elongation factor EFG/EF2" evidence="6">
    <location>
        <begin position="163"/>
        <end position="281"/>
    </location>
</feature>
<dbReference type="InterPro" id="IPR005517">
    <property type="entry name" value="Transl_elong_EFG/EF2_IV"/>
</dbReference>
<evidence type="ECO:0000256" key="2">
    <source>
        <dbReference type="ARBA" id="ARBA00022768"/>
    </source>
</evidence>
<protein>
    <submittedName>
        <fullName evidence="7">Unannotated protein</fullName>
    </submittedName>
</protein>
<evidence type="ECO:0000256" key="4">
    <source>
        <dbReference type="ARBA" id="ARBA00023134"/>
    </source>
</evidence>
<dbReference type="Pfam" id="PF00679">
    <property type="entry name" value="EFG_C"/>
    <property type="match status" value="1"/>
</dbReference>
<dbReference type="Gene3D" id="2.40.30.10">
    <property type="entry name" value="Translation factors"/>
    <property type="match status" value="1"/>
</dbReference>
<sequence>MADPFVGKLTFFRVYSGTLEAGGRVLNVGSGKTERVGRILMMHANDREELEKVYAGDIAAGVGIKQIVTGDTLCAPDKPIKLETIVFPEPVIKVAVEPKTKSDQEKMSVALGRLAEEDPTFQVQTNEETGQTEISGMGELHLEVLVDRMRREFNVEANVGKPQVSYRETVRAAAHKIEGKFIRQTGGSGQYGVVYIDMEPAPGVGFEFVSAIKGGSVPSEFIPAVEKGCEEAMDNGVKAGYPMVDVRVTLVDGKYHDTDSSEIAFKVAGSIAFKEAARRAKPVLLEPIFKVEVVTPEEFMGDVIGDLNRRRGRVEGMEPRGNAQVVDAYAPLSEMFGYATDLRSATQGRATYTMQFDRYEEVPPNIAEKIVENRTGEVVTA</sequence>
<dbReference type="CDD" id="cd04088">
    <property type="entry name" value="EFG_mtEFG_II"/>
    <property type="match status" value="1"/>
</dbReference>
<name>A0A6J5ZR40_9ZZZZ</name>
<dbReference type="Gene3D" id="3.30.70.240">
    <property type="match status" value="1"/>
</dbReference>
<proteinExistence type="predicted"/>
<dbReference type="PANTHER" id="PTHR43261">
    <property type="entry name" value="TRANSLATION ELONGATION FACTOR G-RELATED"/>
    <property type="match status" value="1"/>
</dbReference>
<dbReference type="InterPro" id="IPR009022">
    <property type="entry name" value="EFG_III"/>
</dbReference>
<dbReference type="GO" id="GO:0005525">
    <property type="term" value="F:GTP binding"/>
    <property type="evidence" value="ECO:0007669"/>
    <property type="project" value="UniProtKB-KW"/>
</dbReference>
<evidence type="ECO:0000256" key="1">
    <source>
        <dbReference type="ARBA" id="ARBA00022741"/>
    </source>
</evidence>
<dbReference type="InterPro" id="IPR047872">
    <property type="entry name" value="EFG_IV"/>
</dbReference>
<dbReference type="FunFam" id="3.30.230.10:FF:000003">
    <property type="entry name" value="Elongation factor G"/>
    <property type="match status" value="1"/>
</dbReference>
<keyword evidence="2" id="KW-0251">Elongation factor</keyword>
<dbReference type="InterPro" id="IPR035649">
    <property type="entry name" value="EFG_V"/>
</dbReference>
<dbReference type="InterPro" id="IPR020568">
    <property type="entry name" value="Ribosomal_Su5_D2-typ_SF"/>
</dbReference>
<dbReference type="InterPro" id="IPR009000">
    <property type="entry name" value="Transl_B-barrel_sf"/>
</dbReference>
<dbReference type="FunFam" id="2.40.30.10:FF:000006">
    <property type="entry name" value="Elongation factor G"/>
    <property type="match status" value="1"/>
</dbReference>
<dbReference type="InterPro" id="IPR000640">
    <property type="entry name" value="EFG_V-like"/>
</dbReference>
<dbReference type="CDD" id="cd01434">
    <property type="entry name" value="EFG_mtEFG1_IV"/>
    <property type="match status" value="1"/>
</dbReference>
<evidence type="ECO:0000259" key="6">
    <source>
        <dbReference type="SMART" id="SM00889"/>
    </source>
</evidence>
<dbReference type="FunFam" id="3.30.70.870:FF:000001">
    <property type="entry name" value="Elongation factor G"/>
    <property type="match status" value="1"/>
</dbReference>
<keyword evidence="1" id="KW-0547">Nucleotide-binding</keyword>
<evidence type="ECO:0000259" key="5">
    <source>
        <dbReference type="SMART" id="SM00838"/>
    </source>
</evidence>
<keyword evidence="4" id="KW-0342">GTP-binding</keyword>
<dbReference type="SMART" id="SM00889">
    <property type="entry name" value="EFG_IV"/>
    <property type="match status" value="1"/>
</dbReference>
<dbReference type="SUPFAM" id="SSF50447">
    <property type="entry name" value="Translation proteins"/>
    <property type="match status" value="1"/>
</dbReference>
<dbReference type="CDD" id="cd16262">
    <property type="entry name" value="EFG_III"/>
    <property type="match status" value="1"/>
</dbReference>
<dbReference type="PANTHER" id="PTHR43261:SF1">
    <property type="entry name" value="RIBOSOME-RELEASING FACTOR 2, MITOCHONDRIAL"/>
    <property type="match status" value="1"/>
</dbReference>
<dbReference type="InterPro" id="IPR014721">
    <property type="entry name" value="Ribsml_uS5_D2-typ_fold_subgr"/>
</dbReference>
<dbReference type="InterPro" id="IPR004161">
    <property type="entry name" value="EFTu-like_2"/>
</dbReference>
<dbReference type="Pfam" id="PF03144">
    <property type="entry name" value="GTP_EFTU_D2"/>
    <property type="match status" value="1"/>
</dbReference>
<dbReference type="SUPFAM" id="SSF54211">
    <property type="entry name" value="Ribosomal protein S5 domain 2-like"/>
    <property type="match status" value="1"/>
</dbReference>
<gene>
    <name evidence="7" type="ORF">UFOPK3547_00812</name>
</gene>
<dbReference type="Pfam" id="PF14492">
    <property type="entry name" value="EFG_III"/>
    <property type="match status" value="1"/>
</dbReference>
<reference evidence="7" key="1">
    <citation type="submission" date="2020-05" db="EMBL/GenBank/DDBJ databases">
        <authorList>
            <person name="Chiriac C."/>
            <person name="Salcher M."/>
            <person name="Ghai R."/>
            <person name="Kavagutti S V."/>
        </authorList>
    </citation>
    <scope>NUCLEOTIDE SEQUENCE</scope>
</reference>
<evidence type="ECO:0000313" key="7">
    <source>
        <dbReference type="EMBL" id="CAB4343509.1"/>
    </source>
</evidence>
<dbReference type="GO" id="GO:0032790">
    <property type="term" value="P:ribosome disassembly"/>
    <property type="evidence" value="ECO:0007669"/>
    <property type="project" value="TreeGrafter"/>
</dbReference>
<dbReference type="EMBL" id="CAESAN010000057">
    <property type="protein sequence ID" value="CAB4343509.1"/>
    <property type="molecule type" value="Genomic_DNA"/>
</dbReference>
<dbReference type="GO" id="GO:0003746">
    <property type="term" value="F:translation elongation factor activity"/>
    <property type="evidence" value="ECO:0007669"/>
    <property type="project" value="UniProtKB-KW"/>
</dbReference>
<dbReference type="CDD" id="cd03713">
    <property type="entry name" value="EFG_mtEFG_C"/>
    <property type="match status" value="1"/>
</dbReference>
<keyword evidence="3" id="KW-0648">Protein biosynthesis</keyword>
<evidence type="ECO:0000256" key="3">
    <source>
        <dbReference type="ARBA" id="ARBA00022917"/>
    </source>
</evidence>
<organism evidence="7">
    <name type="scientific">freshwater metagenome</name>
    <dbReference type="NCBI Taxonomy" id="449393"/>
    <lineage>
        <taxon>unclassified sequences</taxon>
        <taxon>metagenomes</taxon>
        <taxon>ecological metagenomes</taxon>
    </lineage>
</organism>
<accession>A0A6J5ZR40</accession>
<dbReference type="InterPro" id="IPR041095">
    <property type="entry name" value="EFG_II"/>
</dbReference>
<dbReference type="Gene3D" id="3.30.230.10">
    <property type="match status" value="1"/>
</dbReference>
<dbReference type="Pfam" id="PF03764">
    <property type="entry name" value="EFG_IV"/>
    <property type="match status" value="1"/>
</dbReference>
<dbReference type="Gene3D" id="3.30.70.870">
    <property type="entry name" value="Elongation Factor G (Translational Gtpase), domain 3"/>
    <property type="match status" value="1"/>
</dbReference>
<dbReference type="SMART" id="SM00838">
    <property type="entry name" value="EFG_C"/>
    <property type="match status" value="1"/>
</dbReference>
<feature type="domain" description="Elongation factor EFG" evidence="5">
    <location>
        <begin position="283"/>
        <end position="370"/>
    </location>
</feature>
<dbReference type="AlphaFoldDB" id="A0A6J5ZR40"/>